<reference evidence="1" key="1">
    <citation type="submission" date="2021-02" db="EMBL/GenBank/DDBJ databases">
        <authorList>
            <person name="Nowell W R."/>
        </authorList>
    </citation>
    <scope>NUCLEOTIDE SEQUENCE</scope>
</reference>
<dbReference type="EMBL" id="CAJNOR010000110">
    <property type="protein sequence ID" value="CAF0800778.1"/>
    <property type="molecule type" value="Genomic_DNA"/>
</dbReference>
<comment type="caution">
    <text evidence="1">The sequence shown here is derived from an EMBL/GenBank/DDBJ whole genome shotgun (WGS) entry which is preliminary data.</text>
</comment>
<evidence type="ECO:0000313" key="1">
    <source>
        <dbReference type="EMBL" id="CAF0800778.1"/>
    </source>
</evidence>
<gene>
    <name evidence="1" type="ORF">XAT740_LOCUS2963</name>
</gene>
<keyword evidence="2" id="KW-1185">Reference proteome</keyword>
<name>A0A813SW78_ADIRI</name>
<dbReference type="AlphaFoldDB" id="A0A813SW78"/>
<accession>A0A813SW78</accession>
<sequence length="172" mass="19775">MALVPKGNISHHVNKFLEQKSDHDWLLIPLNCKGGKDQFQNTVVFSTFPADLSRAGFADYVETTFCDLQQTQREKLKGMYWTNSHTYQQEDIIFDYGVQNGKISATLLQVVSQKNAAKELEVLVGVISLIRTPEIGWHFNNDYWKSDKDRVKSGLQYMFGNEAKKELACHYH</sequence>
<proteinExistence type="predicted"/>
<organism evidence="1 2">
    <name type="scientific">Adineta ricciae</name>
    <name type="common">Rotifer</name>
    <dbReference type="NCBI Taxonomy" id="249248"/>
    <lineage>
        <taxon>Eukaryota</taxon>
        <taxon>Metazoa</taxon>
        <taxon>Spiralia</taxon>
        <taxon>Gnathifera</taxon>
        <taxon>Rotifera</taxon>
        <taxon>Eurotatoria</taxon>
        <taxon>Bdelloidea</taxon>
        <taxon>Adinetida</taxon>
        <taxon>Adinetidae</taxon>
        <taxon>Adineta</taxon>
    </lineage>
</organism>
<evidence type="ECO:0000313" key="2">
    <source>
        <dbReference type="Proteomes" id="UP000663828"/>
    </source>
</evidence>
<dbReference type="Proteomes" id="UP000663828">
    <property type="component" value="Unassembled WGS sequence"/>
</dbReference>
<protein>
    <submittedName>
        <fullName evidence="1">Uncharacterized protein</fullName>
    </submittedName>
</protein>